<feature type="transmembrane region" description="Helical" evidence="8">
    <location>
        <begin position="226"/>
        <end position="245"/>
    </location>
</feature>
<dbReference type="Pfam" id="PF00474">
    <property type="entry name" value="SSF"/>
    <property type="match status" value="1"/>
</dbReference>
<feature type="transmembrane region" description="Helical" evidence="8">
    <location>
        <begin position="121"/>
        <end position="139"/>
    </location>
</feature>
<dbReference type="EMBL" id="CAXHTA020000001">
    <property type="protein sequence ID" value="CAL5218622.1"/>
    <property type="molecule type" value="Genomic_DNA"/>
</dbReference>
<feature type="transmembrane region" description="Helical" evidence="8">
    <location>
        <begin position="359"/>
        <end position="380"/>
    </location>
</feature>
<dbReference type="Proteomes" id="UP001497392">
    <property type="component" value="Unassembled WGS sequence"/>
</dbReference>
<feature type="transmembrane region" description="Helical" evidence="8">
    <location>
        <begin position="442"/>
        <end position="466"/>
    </location>
</feature>
<dbReference type="InterPro" id="IPR031155">
    <property type="entry name" value="DUR"/>
</dbReference>
<keyword evidence="5 8" id="KW-1133">Transmembrane helix</keyword>
<keyword evidence="10" id="KW-1185">Reference proteome</keyword>
<organism evidence="9 10">
    <name type="scientific">Coccomyxa viridis</name>
    <dbReference type="NCBI Taxonomy" id="1274662"/>
    <lineage>
        <taxon>Eukaryota</taxon>
        <taxon>Viridiplantae</taxon>
        <taxon>Chlorophyta</taxon>
        <taxon>core chlorophytes</taxon>
        <taxon>Trebouxiophyceae</taxon>
        <taxon>Trebouxiophyceae incertae sedis</taxon>
        <taxon>Coccomyxaceae</taxon>
        <taxon>Coccomyxa</taxon>
    </lineage>
</organism>
<evidence type="ECO:0000256" key="3">
    <source>
        <dbReference type="ARBA" id="ARBA00022448"/>
    </source>
</evidence>
<keyword evidence="3" id="KW-0813">Transport</keyword>
<evidence type="ECO:0000313" key="10">
    <source>
        <dbReference type="Proteomes" id="UP001497392"/>
    </source>
</evidence>
<feature type="transmembrane region" description="Helical" evidence="8">
    <location>
        <begin position="166"/>
        <end position="190"/>
    </location>
</feature>
<comment type="caution">
    <text evidence="9">The sequence shown here is derived from an EMBL/GenBank/DDBJ whole genome shotgun (WGS) entry which is preliminary data.</text>
</comment>
<evidence type="ECO:0000256" key="2">
    <source>
        <dbReference type="ARBA" id="ARBA00006434"/>
    </source>
</evidence>
<feature type="transmembrane region" description="Helical" evidence="8">
    <location>
        <begin position="316"/>
        <end position="339"/>
    </location>
</feature>
<comment type="similarity">
    <text evidence="2 7">Belongs to the sodium:solute symporter (SSF) (TC 2.A.21) family.</text>
</comment>
<feature type="transmembrane region" description="Helical" evidence="8">
    <location>
        <begin position="537"/>
        <end position="559"/>
    </location>
</feature>
<dbReference type="InterPro" id="IPR038377">
    <property type="entry name" value="Na/Glc_symporter_sf"/>
</dbReference>
<dbReference type="InterPro" id="IPR001734">
    <property type="entry name" value="Na/solute_symporter"/>
</dbReference>
<evidence type="ECO:0000256" key="5">
    <source>
        <dbReference type="ARBA" id="ARBA00022989"/>
    </source>
</evidence>
<dbReference type="PANTHER" id="PTHR46154">
    <property type="match status" value="1"/>
</dbReference>
<protein>
    <submittedName>
        <fullName evidence="9">G323 protein</fullName>
    </submittedName>
</protein>
<comment type="subcellular location">
    <subcellularLocation>
        <location evidence="1">Membrane</location>
        <topology evidence="1">Multi-pass membrane protein</topology>
    </subcellularLocation>
</comment>
<sequence>MAERMPACRPPLMPTGEANLFGLHEYDYKDKFFDGSPILSQGAGYGVLVGFGAVFALVTVLALWLDINFAGHHTHSESFQTAGRRIKTGLISVDVVSHWTWTFTLLQSSTVAFKYGACGPFWFSAGATLQIMLFGVMAIQVKRKAPNCHTILEVVRLRWGVPAHLVFFYLFFINNLFITSTLIVGASSVITTLTGVSVEASCMLIPLGIVIYCVAGGLKAAFISSYMHSVIIFAVIAALIFTVFAPSNPNADQLGSIHQAVPVVGNRGGSLLTMFSVGGLEFGFIFLSTCFGWVWADQGFWQSAIAARPEAAYKGYILGGMLWFAVPFSMATTIGLAGLALDLPMSAQEIGQALVPPAVAYHLLGKGGVILIVIVVFMAVTSSGSAELVAVSSLVSYDVYRTYINPKATGKQVLLVSRLTVLIFGLFSGVFCIGLVHAGIDISWLFSVIGLLVASVFPPISLLLLWNAVPAGAAIAAALGGQILAIVAWLSSTYIQSGELTVLTTSYNGPSLSGNIVATLSSAIDKSDEEAAQMKRALRVTLWWALALSIVTFLLWPLLTLAAGTVWSEGYFTFWIVLSIVWGLVAGA</sequence>
<name>A0ABP1FM18_9CHLO</name>
<proteinExistence type="inferred from homology"/>
<evidence type="ECO:0000256" key="6">
    <source>
        <dbReference type="ARBA" id="ARBA00023136"/>
    </source>
</evidence>
<feature type="transmembrane region" description="Helical" evidence="8">
    <location>
        <begin position="271"/>
        <end position="295"/>
    </location>
</feature>
<feature type="transmembrane region" description="Helical" evidence="8">
    <location>
        <begin position="196"/>
        <end position="214"/>
    </location>
</feature>
<accession>A0ABP1FM18</accession>
<reference evidence="9 10" key="1">
    <citation type="submission" date="2024-06" db="EMBL/GenBank/DDBJ databases">
        <authorList>
            <person name="Kraege A."/>
            <person name="Thomma B."/>
        </authorList>
    </citation>
    <scope>NUCLEOTIDE SEQUENCE [LARGE SCALE GENOMIC DNA]</scope>
</reference>
<evidence type="ECO:0000256" key="4">
    <source>
        <dbReference type="ARBA" id="ARBA00022692"/>
    </source>
</evidence>
<evidence type="ECO:0000256" key="7">
    <source>
        <dbReference type="RuleBase" id="RU362091"/>
    </source>
</evidence>
<keyword evidence="6 8" id="KW-0472">Membrane</keyword>
<dbReference type="PANTHER" id="PTHR46154:SF4">
    <property type="entry name" value="UREA ACTIVE TRANSPORTER"/>
    <property type="match status" value="1"/>
</dbReference>
<feature type="transmembrane region" description="Helical" evidence="8">
    <location>
        <begin position="43"/>
        <end position="65"/>
    </location>
</feature>
<feature type="transmembrane region" description="Helical" evidence="8">
    <location>
        <begin position="571"/>
        <end position="587"/>
    </location>
</feature>
<dbReference type="PROSITE" id="PS50283">
    <property type="entry name" value="NA_SOLUT_SYMP_3"/>
    <property type="match status" value="1"/>
</dbReference>
<dbReference type="CDD" id="cd11476">
    <property type="entry name" value="SLC5sbd_DUR3"/>
    <property type="match status" value="1"/>
</dbReference>
<gene>
    <name evidence="9" type="primary">g323</name>
    <name evidence="9" type="ORF">VP750_LOCUS281</name>
</gene>
<dbReference type="Gene3D" id="1.20.1730.10">
    <property type="entry name" value="Sodium/glucose cotransporter"/>
    <property type="match status" value="1"/>
</dbReference>
<feature type="transmembrane region" description="Helical" evidence="8">
    <location>
        <begin position="473"/>
        <end position="495"/>
    </location>
</feature>
<evidence type="ECO:0000256" key="8">
    <source>
        <dbReference type="SAM" id="Phobius"/>
    </source>
</evidence>
<feature type="transmembrane region" description="Helical" evidence="8">
    <location>
        <begin position="413"/>
        <end position="436"/>
    </location>
</feature>
<evidence type="ECO:0000256" key="1">
    <source>
        <dbReference type="ARBA" id="ARBA00004141"/>
    </source>
</evidence>
<evidence type="ECO:0000313" key="9">
    <source>
        <dbReference type="EMBL" id="CAL5218622.1"/>
    </source>
</evidence>
<keyword evidence="4 8" id="KW-0812">Transmembrane</keyword>